<organism evidence="1 2">
    <name type="scientific">Trichoderma lentiforme</name>
    <dbReference type="NCBI Taxonomy" id="1567552"/>
    <lineage>
        <taxon>Eukaryota</taxon>
        <taxon>Fungi</taxon>
        <taxon>Dikarya</taxon>
        <taxon>Ascomycota</taxon>
        <taxon>Pezizomycotina</taxon>
        <taxon>Sordariomycetes</taxon>
        <taxon>Hypocreomycetidae</taxon>
        <taxon>Hypocreales</taxon>
        <taxon>Hypocreaceae</taxon>
        <taxon>Trichoderma</taxon>
    </lineage>
</organism>
<sequence length="65" mass="7476">MRVFRKLHVIRRYSVKEAKGRDLLPPFPPYAHGVANQPLERAVRYVDSMPKSGYASQNEVGLQYS</sequence>
<protein>
    <submittedName>
        <fullName evidence="1">Uncharacterized protein</fullName>
    </submittedName>
</protein>
<dbReference type="Proteomes" id="UP000801864">
    <property type="component" value="Unassembled WGS sequence"/>
</dbReference>
<dbReference type="EMBL" id="QLNT01000031">
    <property type="protein sequence ID" value="KAF3056836.1"/>
    <property type="molecule type" value="Genomic_DNA"/>
</dbReference>
<accession>A0A9P5C846</accession>
<evidence type="ECO:0000313" key="2">
    <source>
        <dbReference type="Proteomes" id="UP000801864"/>
    </source>
</evidence>
<reference evidence="1 2" key="1">
    <citation type="submission" date="2018-06" db="EMBL/GenBank/DDBJ databases">
        <title>Genome analysis of cellulolytic fungus Trichoderma lentiforme CFAM-422.</title>
        <authorList>
            <person name="Steindorff A.S."/>
            <person name="Formighieri E.F."/>
            <person name="Midorikawa G.E.O."/>
            <person name="Tamietti M.S."/>
            <person name="Ramos E.Z."/>
            <person name="Silva A.S."/>
            <person name="Bon E.P.S."/>
            <person name="Mendes T.D."/>
            <person name="Damaso M.C.T."/>
            <person name="Favaro L.C.L."/>
        </authorList>
    </citation>
    <scope>NUCLEOTIDE SEQUENCE [LARGE SCALE GENOMIC DNA]</scope>
    <source>
        <strain evidence="1 2">CFAM-422</strain>
    </source>
</reference>
<proteinExistence type="predicted"/>
<evidence type="ECO:0000313" key="1">
    <source>
        <dbReference type="EMBL" id="KAF3056836.1"/>
    </source>
</evidence>
<gene>
    <name evidence="1" type="ORF">CFAM422_012586</name>
</gene>
<dbReference type="AlphaFoldDB" id="A0A9P5C846"/>
<keyword evidence="2" id="KW-1185">Reference proteome</keyword>
<comment type="caution">
    <text evidence="1">The sequence shown here is derived from an EMBL/GenBank/DDBJ whole genome shotgun (WGS) entry which is preliminary data.</text>
</comment>
<name>A0A9P5C846_9HYPO</name>